<dbReference type="GO" id="GO:0005737">
    <property type="term" value="C:cytoplasm"/>
    <property type="evidence" value="ECO:0007669"/>
    <property type="project" value="UniProtKB-SubCell"/>
</dbReference>
<comment type="subunit">
    <text evidence="5">Monomer.</text>
</comment>
<comment type="similarity">
    <text evidence="5">Belongs to the QueA family.</text>
</comment>
<dbReference type="AlphaFoldDB" id="A0A2N3PIZ3"/>
<evidence type="ECO:0000313" key="7">
    <source>
        <dbReference type="Proteomes" id="UP000233350"/>
    </source>
</evidence>
<sequence length="361" mass="40505">MNILSLSSYNYTLPKECIATEPITPKEAAKLLVFNRKDCSITHSTFRNFANFLPKDTLLVFNNTKVLPARIYGKKILQNLKNDSNLCGAKIEALFHKEISENRYLMQFKGRLKAGSIISFGSVYARILGNLANIGIGFKEAEFFILKENKEIPLSRDAFFAFLEHSGHIPLPPYIKRDDTQADKQDYQSVFAKHLGAIAAPTASLHFSKEAYKYLKEHFSTTEITLHTGAGTFLGVNTENILEHKMHTESFFIPQDSAKKMKVASHITAIGTTAARTIETYARSEAFKEGKALSGECDLFLHPQNPPKATSALLTNFHLPKTTLLMLVASFIGLEQTLKLYQEAIAKNYRFYSYGDGMLIL</sequence>
<comment type="catalytic activity">
    <reaction evidence="5">
        <text>7-aminomethyl-7-carbaguanosine(34) in tRNA + S-adenosyl-L-methionine = epoxyqueuosine(34) in tRNA + adenine + L-methionine + 2 H(+)</text>
        <dbReference type="Rhea" id="RHEA:32155"/>
        <dbReference type="Rhea" id="RHEA-COMP:10342"/>
        <dbReference type="Rhea" id="RHEA-COMP:18582"/>
        <dbReference type="ChEBI" id="CHEBI:15378"/>
        <dbReference type="ChEBI" id="CHEBI:16708"/>
        <dbReference type="ChEBI" id="CHEBI:57844"/>
        <dbReference type="ChEBI" id="CHEBI:59789"/>
        <dbReference type="ChEBI" id="CHEBI:82833"/>
        <dbReference type="ChEBI" id="CHEBI:194443"/>
        <dbReference type="EC" id="2.4.99.17"/>
    </reaction>
</comment>
<dbReference type="GO" id="GO:0051075">
    <property type="term" value="F:S-adenosylmethionine:tRNA ribosyltransferase-isomerase activity"/>
    <property type="evidence" value="ECO:0007669"/>
    <property type="project" value="UniProtKB-EC"/>
</dbReference>
<evidence type="ECO:0000313" key="6">
    <source>
        <dbReference type="EMBL" id="PKT80869.1"/>
    </source>
</evidence>
<comment type="pathway">
    <text evidence="5">tRNA modification; tRNA-queuosine biosynthesis.</text>
</comment>
<proteinExistence type="inferred from homology"/>
<evidence type="ECO:0000256" key="2">
    <source>
        <dbReference type="ARBA" id="ARBA00022679"/>
    </source>
</evidence>
<dbReference type="Gene3D" id="3.40.1780.10">
    <property type="entry name" value="QueA-like"/>
    <property type="match status" value="1"/>
</dbReference>
<keyword evidence="6" id="KW-0413">Isomerase</keyword>
<keyword evidence="7" id="KW-1185">Reference proteome</keyword>
<dbReference type="HAMAP" id="MF_00113">
    <property type="entry name" value="QueA"/>
    <property type="match status" value="1"/>
</dbReference>
<dbReference type="InterPro" id="IPR036100">
    <property type="entry name" value="QueA_sf"/>
</dbReference>
<comment type="function">
    <text evidence="5">Transfers and isomerizes the ribose moiety from AdoMet to the 7-aminomethyl group of 7-deazaguanine (preQ1-tRNA) to give epoxyqueuosine (oQ-tRNA).</text>
</comment>
<dbReference type="Pfam" id="PF02547">
    <property type="entry name" value="Queuosine_synth"/>
    <property type="match status" value="1"/>
</dbReference>
<dbReference type="NCBIfam" id="TIGR00113">
    <property type="entry name" value="queA"/>
    <property type="match status" value="1"/>
</dbReference>
<keyword evidence="2 5" id="KW-0808">Transferase</keyword>
<dbReference type="InterPro" id="IPR003699">
    <property type="entry name" value="QueA"/>
</dbReference>
<keyword evidence="3 5" id="KW-0949">S-adenosyl-L-methionine</keyword>
<evidence type="ECO:0000256" key="3">
    <source>
        <dbReference type="ARBA" id="ARBA00022691"/>
    </source>
</evidence>
<dbReference type="RefSeq" id="WP_101313166.1">
    <property type="nucleotide sequence ID" value="NZ_CP063528.1"/>
</dbReference>
<dbReference type="PANTHER" id="PTHR30307">
    <property type="entry name" value="S-ADENOSYLMETHIONINE:TRNA RIBOSYLTRANSFERASE-ISOMERASE"/>
    <property type="match status" value="1"/>
</dbReference>
<dbReference type="EMBL" id="MBPK01000040">
    <property type="protein sequence ID" value="PKT80869.1"/>
    <property type="molecule type" value="Genomic_DNA"/>
</dbReference>
<dbReference type="SUPFAM" id="SSF111337">
    <property type="entry name" value="QueA-like"/>
    <property type="match status" value="1"/>
</dbReference>
<dbReference type="UniPathway" id="UPA00392"/>
<accession>A0A2N3PIZ3</accession>
<dbReference type="InterPro" id="IPR042119">
    <property type="entry name" value="QueA_dom2"/>
</dbReference>
<name>A0A2N3PIZ3_9HELI</name>
<dbReference type="InterPro" id="IPR042118">
    <property type="entry name" value="QueA_dom1"/>
</dbReference>
<dbReference type="EC" id="2.4.99.17" evidence="5"/>
<keyword evidence="4 5" id="KW-0671">Queuosine biosynthesis</keyword>
<keyword evidence="1 5" id="KW-0963">Cytoplasm</keyword>
<dbReference type="PANTHER" id="PTHR30307:SF0">
    <property type="entry name" value="S-ADENOSYLMETHIONINE:TRNA RIBOSYLTRANSFERASE-ISOMERASE"/>
    <property type="match status" value="1"/>
</dbReference>
<dbReference type="OrthoDB" id="9805933at2"/>
<evidence type="ECO:0000256" key="4">
    <source>
        <dbReference type="ARBA" id="ARBA00022785"/>
    </source>
</evidence>
<dbReference type="Proteomes" id="UP000233350">
    <property type="component" value="Unassembled WGS sequence"/>
</dbReference>
<organism evidence="6 7">
    <name type="scientific">Helicobacter winghamensis</name>
    <dbReference type="NCBI Taxonomy" id="157268"/>
    <lineage>
        <taxon>Bacteria</taxon>
        <taxon>Pseudomonadati</taxon>
        <taxon>Campylobacterota</taxon>
        <taxon>Epsilonproteobacteria</taxon>
        <taxon>Campylobacterales</taxon>
        <taxon>Helicobacteraceae</taxon>
        <taxon>Helicobacter</taxon>
    </lineage>
</organism>
<evidence type="ECO:0000256" key="1">
    <source>
        <dbReference type="ARBA" id="ARBA00022490"/>
    </source>
</evidence>
<evidence type="ECO:0000256" key="5">
    <source>
        <dbReference type="HAMAP-Rule" id="MF_00113"/>
    </source>
</evidence>
<reference evidence="6 7" key="1">
    <citation type="submission" date="2016-07" db="EMBL/GenBank/DDBJ databases">
        <title>Detection of Helicobacter winghamensis from caecal content of red fox (Vulpes vulpes).</title>
        <authorList>
            <person name="Zanoni R.G."/>
            <person name="Florio D."/>
            <person name="Caffara M."/>
            <person name="Renzi M."/>
            <person name="Parisi A."/>
            <person name="Pasquali F."/>
            <person name="Manfreda G."/>
        </authorList>
    </citation>
    <scope>NUCLEOTIDE SEQUENCE [LARGE SCALE GENOMIC DNA]</scope>
    <source>
        <strain evidence="6 7">295_13</strain>
    </source>
</reference>
<dbReference type="Gene3D" id="2.40.10.240">
    <property type="entry name" value="QueA-like"/>
    <property type="match status" value="1"/>
</dbReference>
<protein>
    <recommendedName>
        <fullName evidence="5">S-adenosylmethionine:tRNA ribosyltransferase-isomerase</fullName>
        <ecNumber evidence="5">2.4.99.17</ecNumber>
    </recommendedName>
    <alternativeName>
        <fullName evidence="5">Queuosine biosynthesis protein QueA</fullName>
    </alternativeName>
</protein>
<gene>
    <name evidence="5" type="primary">queA</name>
    <name evidence="6" type="ORF">BCM31_02605</name>
</gene>
<dbReference type="STRING" id="556267.HWAG_00111"/>
<comment type="caution">
    <text evidence="6">The sequence shown here is derived from an EMBL/GenBank/DDBJ whole genome shotgun (WGS) entry which is preliminary data.</text>
</comment>
<dbReference type="GO" id="GO:0008616">
    <property type="term" value="P:tRNA queuosine(34) biosynthetic process"/>
    <property type="evidence" value="ECO:0007669"/>
    <property type="project" value="UniProtKB-UniRule"/>
</dbReference>
<comment type="subcellular location">
    <subcellularLocation>
        <location evidence="5">Cytoplasm</location>
    </subcellularLocation>
</comment>
<dbReference type="NCBIfam" id="NF001140">
    <property type="entry name" value="PRK00147.1"/>
    <property type="match status" value="1"/>
</dbReference>